<name>A0A6B2L675_9EUKA</name>
<dbReference type="InterPro" id="IPR051786">
    <property type="entry name" value="ASN_synthetase/amidase"/>
</dbReference>
<evidence type="ECO:0000259" key="1">
    <source>
        <dbReference type="Pfam" id="PF00733"/>
    </source>
</evidence>
<dbReference type="InterPro" id="IPR014729">
    <property type="entry name" value="Rossmann-like_a/b/a_fold"/>
</dbReference>
<feature type="domain" description="Asparagine synthetase" evidence="1">
    <location>
        <begin position="39"/>
        <end position="354"/>
    </location>
</feature>
<sequence>MVAKAYDPSYLRAVKYWDLDFEEKGSGAGVSEEEAKRRVRELLEESIRLRLRADVPVSVYLSGGLDSCTTLALSAHLLHQAHPTAPLDAFTISFPEHHEYDEASIAERFSKLHNTKFHKIPLKQDEMVNYFEEATFHAESFNSNMNYLGKYALSRELRGLGYKVALSGEGSDEIFLGYPFFKKHLLDGWEAERKERFLERLLGDNKLTKSAFGLDRVPTEMDKECLASELQVGTKEAFCHVPQFNVLLEVTSRFLCPEVIHKMRGCWDACYNDTYLWMKTLFPSILLGTFGDRMEMANSIEVRTPFLDHKLVEYVTKLPAHLKIKIDEERSTMIEKYILRESVKELLHAENYQRLDVISSAQPPNPPLATVLHQQHTLLHSQSNRVE</sequence>
<proteinExistence type="predicted"/>
<dbReference type="GO" id="GO:0006529">
    <property type="term" value="P:asparagine biosynthetic process"/>
    <property type="evidence" value="ECO:0007669"/>
    <property type="project" value="InterPro"/>
</dbReference>
<dbReference type="Gene3D" id="3.40.50.620">
    <property type="entry name" value="HUPs"/>
    <property type="match status" value="2"/>
</dbReference>
<dbReference type="InterPro" id="IPR001962">
    <property type="entry name" value="Asn_synthase"/>
</dbReference>
<dbReference type="CDD" id="cd01991">
    <property type="entry name" value="Asn_synthase_B_C"/>
    <property type="match status" value="1"/>
</dbReference>
<dbReference type="EMBL" id="GIBP01003533">
    <property type="protein sequence ID" value="NDV32502.1"/>
    <property type="molecule type" value="Transcribed_RNA"/>
</dbReference>
<evidence type="ECO:0000313" key="2">
    <source>
        <dbReference type="EMBL" id="NDV32502.1"/>
    </source>
</evidence>
<dbReference type="SUPFAM" id="SSF52402">
    <property type="entry name" value="Adenine nucleotide alpha hydrolases-like"/>
    <property type="match status" value="1"/>
</dbReference>
<dbReference type="PANTHER" id="PTHR43284">
    <property type="entry name" value="ASPARAGINE SYNTHETASE (GLUTAMINE-HYDROLYZING)"/>
    <property type="match status" value="1"/>
</dbReference>
<dbReference type="AlphaFoldDB" id="A0A6B2L675"/>
<dbReference type="PANTHER" id="PTHR43284:SF1">
    <property type="entry name" value="ASPARAGINE SYNTHETASE"/>
    <property type="match status" value="1"/>
</dbReference>
<dbReference type="GO" id="GO:0004066">
    <property type="term" value="F:asparagine synthase (glutamine-hydrolyzing) activity"/>
    <property type="evidence" value="ECO:0007669"/>
    <property type="project" value="InterPro"/>
</dbReference>
<dbReference type="Pfam" id="PF00733">
    <property type="entry name" value="Asn_synthase"/>
    <property type="match status" value="1"/>
</dbReference>
<accession>A0A6B2L675</accession>
<dbReference type="GO" id="GO:0005829">
    <property type="term" value="C:cytosol"/>
    <property type="evidence" value="ECO:0007669"/>
    <property type="project" value="TreeGrafter"/>
</dbReference>
<protein>
    <recommendedName>
        <fullName evidence="1">Asparagine synthetase domain-containing protein</fullName>
    </recommendedName>
</protein>
<organism evidence="2">
    <name type="scientific">Arcella intermedia</name>
    <dbReference type="NCBI Taxonomy" id="1963864"/>
    <lineage>
        <taxon>Eukaryota</taxon>
        <taxon>Amoebozoa</taxon>
        <taxon>Tubulinea</taxon>
        <taxon>Elardia</taxon>
        <taxon>Arcellinida</taxon>
        <taxon>Sphaerothecina</taxon>
        <taxon>Arcellidae</taxon>
        <taxon>Arcella</taxon>
    </lineage>
</organism>
<reference evidence="2" key="1">
    <citation type="journal article" date="2020" name="J. Eukaryot. Microbiol.">
        <title>De novo Sequencing, Assembly and Annotation of the Transcriptome for the Free-Living Testate Amoeba Arcella intermedia.</title>
        <authorList>
            <person name="Ribeiro G.M."/>
            <person name="Porfirio-Sousa A.L."/>
            <person name="Maurer-Alcala X.X."/>
            <person name="Katz L.A."/>
            <person name="Lahr D.J.G."/>
        </authorList>
    </citation>
    <scope>NUCLEOTIDE SEQUENCE</scope>
</reference>